<evidence type="ECO:0000313" key="2">
    <source>
        <dbReference type="Proteomes" id="UP000814128"/>
    </source>
</evidence>
<sequence length="348" mass="37083">MSSSGLQKAVVIGLKGDISLQRTPIPEPGPDDILVKIVTAAQNPSDWMAMQRGKVAGAILGCDFAGTVHCIGSAVPEGQRTIGERVAGFVLGADGPGTFAEYVAVPAHFIVPIPQSWSFEDASQLGLTPFTALQALYESIVGLPLPTNPTTDAIPILIYGASTSVGIFAVQFAKLAGLRVIATASRANFGLVKSIGADEIFDYKDPEMARQIKDTTRGRLEFAVDCIANEQTLRLVSDALSDDGGQVAAVLPGVSTRANVKVTFNLIYEWIGKDYDLPWEFRATSDHRERGERFANMFSDLIAQGKIKPGPVRVLPNGLAGVADGIQYMLDGKVSGQKLVYCIADTVE</sequence>
<reference evidence="1" key="1">
    <citation type="submission" date="2021-02" db="EMBL/GenBank/DDBJ databases">
        <authorList>
            <consortium name="DOE Joint Genome Institute"/>
            <person name="Ahrendt S."/>
            <person name="Looney B.P."/>
            <person name="Miyauchi S."/>
            <person name="Morin E."/>
            <person name="Drula E."/>
            <person name="Courty P.E."/>
            <person name="Chicoki N."/>
            <person name="Fauchery L."/>
            <person name="Kohler A."/>
            <person name="Kuo A."/>
            <person name="Labutti K."/>
            <person name="Pangilinan J."/>
            <person name="Lipzen A."/>
            <person name="Riley R."/>
            <person name="Andreopoulos W."/>
            <person name="He G."/>
            <person name="Johnson J."/>
            <person name="Barry K.W."/>
            <person name="Grigoriev I.V."/>
            <person name="Nagy L."/>
            <person name="Hibbett D."/>
            <person name="Henrissat B."/>
            <person name="Matheny P.B."/>
            <person name="Labbe J."/>
            <person name="Martin F."/>
        </authorList>
    </citation>
    <scope>NUCLEOTIDE SEQUENCE</scope>
    <source>
        <strain evidence="1">EC-137</strain>
    </source>
</reference>
<keyword evidence="2" id="KW-1185">Reference proteome</keyword>
<name>A0ACB8QRF7_9AGAM</name>
<evidence type="ECO:0000313" key="1">
    <source>
        <dbReference type="EMBL" id="KAI0034464.1"/>
    </source>
</evidence>
<protein>
    <submittedName>
        <fullName evidence="1">Chaperonin 10-like protein</fullName>
    </submittedName>
</protein>
<accession>A0ACB8QRF7</accession>
<dbReference type="Proteomes" id="UP000814128">
    <property type="component" value="Unassembled WGS sequence"/>
</dbReference>
<organism evidence="1 2">
    <name type="scientific">Vararia minispora EC-137</name>
    <dbReference type="NCBI Taxonomy" id="1314806"/>
    <lineage>
        <taxon>Eukaryota</taxon>
        <taxon>Fungi</taxon>
        <taxon>Dikarya</taxon>
        <taxon>Basidiomycota</taxon>
        <taxon>Agaricomycotina</taxon>
        <taxon>Agaricomycetes</taxon>
        <taxon>Russulales</taxon>
        <taxon>Lachnocladiaceae</taxon>
        <taxon>Vararia</taxon>
    </lineage>
</organism>
<comment type="caution">
    <text evidence="1">The sequence shown here is derived from an EMBL/GenBank/DDBJ whole genome shotgun (WGS) entry which is preliminary data.</text>
</comment>
<gene>
    <name evidence="1" type="ORF">K488DRAFT_45381</name>
</gene>
<reference evidence="1" key="2">
    <citation type="journal article" date="2022" name="New Phytol.">
        <title>Evolutionary transition to the ectomycorrhizal habit in the genomes of a hyperdiverse lineage of mushroom-forming fungi.</title>
        <authorList>
            <person name="Looney B."/>
            <person name="Miyauchi S."/>
            <person name="Morin E."/>
            <person name="Drula E."/>
            <person name="Courty P.E."/>
            <person name="Kohler A."/>
            <person name="Kuo A."/>
            <person name="LaButti K."/>
            <person name="Pangilinan J."/>
            <person name="Lipzen A."/>
            <person name="Riley R."/>
            <person name="Andreopoulos W."/>
            <person name="He G."/>
            <person name="Johnson J."/>
            <person name="Nolan M."/>
            <person name="Tritt A."/>
            <person name="Barry K.W."/>
            <person name="Grigoriev I.V."/>
            <person name="Nagy L.G."/>
            <person name="Hibbett D."/>
            <person name="Henrissat B."/>
            <person name="Matheny P.B."/>
            <person name="Labbe J."/>
            <person name="Martin F.M."/>
        </authorList>
    </citation>
    <scope>NUCLEOTIDE SEQUENCE</scope>
    <source>
        <strain evidence="1">EC-137</strain>
    </source>
</reference>
<dbReference type="EMBL" id="MU273500">
    <property type="protein sequence ID" value="KAI0034464.1"/>
    <property type="molecule type" value="Genomic_DNA"/>
</dbReference>
<proteinExistence type="predicted"/>